<dbReference type="AlphaFoldDB" id="A0AA88A977"/>
<protein>
    <recommendedName>
        <fullName evidence="5">Ubiquitin-like protease family profile domain-containing protein</fullName>
    </recommendedName>
</protein>
<dbReference type="EMBL" id="BTGU01000034">
    <property type="protein sequence ID" value="GMN50433.1"/>
    <property type="molecule type" value="Genomic_DNA"/>
</dbReference>
<dbReference type="InterPro" id="IPR038765">
    <property type="entry name" value="Papain-like_cys_pep_sf"/>
</dbReference>
<dbReference type="InterPro" id="IPR003653">
    <property type="entry name" value="Peptidase_C48_C"/>
</dbReference>
<proteinExistence type="inferred from homology"/>
<dbReference type="PROSITE" id="PS50600">
    <property type="entry name" value="ULP_PROTEASE"/>
    <property type="match status" value="1"/>
</dbReference>
<keyword evidence="3" id="KW-0378">Hydrolase</keyword>
<evidence type="ECO:0000313" key="6">
    <source>
        <dbReference type="EMBL" id="GMN50433.1"/>
    </source>
</evidence>
<name>A0AA88A977_FICCA</name>
<evidence type="ECO:0000256" key="3">
    <source>
        <dbReference type="ARBA" id="ARBA00022801"/>
    </source>
</evidence>
<gene>
    <name evidence="6" type="ORF">TIFTF001_019590</name>
</gene>
<dbReference type="Proteomes" id="UP001187192">
    <property type="component" value="Unassembled WGS sequence"/>
</dbReference>
<evidence type="ECO:0000259" key="5">
    <source>
        <dbReference type="PROSITE" id="PS50600"/>
    </source>
</evidence>
<dbReference type="Pfam" id="PF02902">
    <property type="entry name" value="Peptidase_C48"/>
    <property type="match status" value="1"/>
</dbReference>
<evidence type="ECO:0000313" key="7">
    <source>
        <dbReference type="Proteomes" id="UP001187192"/>
    </source>
</evidence>
<feature type="compositionally biased region" description="Basic residues" evidence="4">
    <location>
        <begin position="1"/>
        <end position="13"/>
    </location>
</feature>
<organism evidence="6 7">
    <name type="scientific">Ficus carica</name>
    <name type="common">Common fig</name>
    <dbReference type="NCBI Taxonomy" id="3494"/>
    <lineage>
        <taxon>Eukaryota</taxon>
        <taxon>Viridiplantae</taxon>
        <taxon>Streptophyta</taxon>
        <taxon>Embryophyta</taxon>
        <taxon>Tracheophyta</taxon>
        <taxon>Spermatophyta</taxon>
        <taxon>Magnoliopsida</taxon>
        <taxon>eudicotyledons</taxon>
        <taxon>Gunneridae</taxon>
        <taxon>Pentapetalae</taxon>
        <taxon>rosids</taxon>
        <taxon>fabids</taxon>
        <taxon>Rosales</taxon>
        <taxon>Moraceae</taxon>
        <taxon>Ficeae</taxon>
        <taxon>Ficus</taxon>
    </lineage>
</organism>
<feature type="domain" description="Ubiquitin-like protease family profile" evidence="5">
    <location>
        <begin position="455"/>
        <end position="699"/>
    </location>
</feature>
<comment type="caution">
    <text evidence="6">The sequence shown here is derived from an EMBL/GenBank/DDBJ whole genome shotgun (WGS) entry which is preliminary data.</text>
</comment>
<keyword evidence="7" id="KW-1185">Reference proteome</keyword>
<evidence type="ECO:0000256" key="2">
    <source>
        <dbReference type="ARBA" id="ARBA00022670"/>
    </source>
</evidence>
<accession>A0AA88A977</accession>
<reference evidence="6" key="1">
    <citation type="submission" date="2023-07" db="EMBL/GenBank/DDBJ databases">
        <title>draft genome sequence of fig (Ficus carica).</title>
        <authorList>
            <person name="Takahashi T."/>
            <person name="Nishimura K."/>
        </authorList>
    </citation>
    <scope>NUCLEOTIDE SEQUENCE</scope>
</reference>
<dbReference type="GO" id="GO:0008234">
    <property type="term" value="F:cysteine-type peptidase activity"/>
    <property type="evidence" value="ECO:0007669"/>
    <property type="project" value="InterPro"/>
</dbReference>
<dbReference type="GO" id="GO:0006508">
    <property type="term" value="P:proteolysis"/>
    <property type="evidence" value="ECO:0007669"/>
    <property type="project" value="UniProtKB-KW"/>
</dbReference>
<keyword evidence="2" id="KW-0645">Protease</keyword>
<dbReference type="Gene3D" id="3.40.395.10">
    <property type="entry name" value="Adenoviral Proteinase, Chain A"/>
    <property type="match status" value="1"/>
</dbReference>
<dbReference type="PANTHER" id="PTHR34835">
    <property type="entry name" value="OS07G0283600 PROTEIN-RELATED"/>
    <property type="match status" value="1"/>
</dbReference>
<comment type="similarity">
    <text evidence="1">Belongs to the peptidase C48 family.</text>
</comment>
<evidence type="ECO:0000256" key="4">
    <source>
        <dbReference type="SAM" id="MobiDB-lite"/>
    </source>
</evidence>
<evidence type="ECO:0000256" key="1">
    <source>
        <dbReference type="ARBA" id="ARBA00005234"/>
    </source>
</evidence>
<feature type="region of interest" description="Disordered" evidence="4">
    <location>
        <begin position="1"/>
        <end position="45"/>
    </location>
</feature>
<dbReference type="SUPFAM" id="SSF54001">
    <property type="entry name" value="Cysteine proteinases"/>
    <property type="match status" value="1"/>
</dbReference>
<sequence>MASTSRLKKRKGTGRMDEIEQLGTGESGSTRISLDGSDRQSERSIQARCSPTRFVGLCTKLKNEFRMVVREMGFSSLLEMSSCTIFRPLVGWLIENFNVEDASLCVHGKTFMLDASSFEMVMGVKDGGKDFEQEGSLDDVKRRRAAVRDGNATLSLTQLENNLIEAESVDDLFVTRFVLFTVGTLLMPTTSVYVGTSIVGSITGSESVRKKNWATKSFTYVVDAIRDFKEKKGAFIGGCVLFLQVFYLHHLEGHNQYVDRSLLPIAAWTEKKSKDVIAWINEGSGFGSEKIRMRETNNGCYKCQSMQSDMNNMMMEIIKSTSEIQELKQFVSGLQQCIQENVKKEIAKVVTDFVEVYEGDQEAPARENWGSSSMRNNTIVLDDDESESGFQSWSDDIFLQACPVAIYKDFVNSGGYKIGPFELTQLLSDTDLRIAMYIFDETLNEGEPVAEYGATLLYRSNLLSLKPRAMVSNNVIDAYAKVLNGGEGKPNEIHENRKCWFLPSLLSIVASFRKVEGLPEYLVIHKVIESRWRQCFGNLSKCTKIVIPVLNKNETHWFTAVVNLREANVELWDSMAVPPEELHDAEETVIEILRLIDGWQAGDIGTIYPNGLSLQSFKVIHKRYVQVASIHDSAIYAMKHMWAARKGLDSIPEFNPEEYRLQVAIELVLSRLNTVRNSVLEKCSLHFDWLVRESGGGGC</sequence>